<dbReference type="GO" id="GO:0006302">
    <property type="term" value="P:double-strand break repair"/>
    <property type="evidence" value="ECO:0007669"/>
    <property type="project" value="InterPro"/>
</dbReference>
<organism evidence="3 5">
    <name type="scientific">Streptomyces griseoviridis</name>
    <dbReference type="NCBI Taxonomy" id="45398"/>
    <lineage>
        <taxon>Bacteria</taxon>
        <taxon>Bacillati</taxon>
        <taxon>Actinomycetota</taxon>
        <taxon>Actinomycetes</taxon>
        <taxon>Kitasatosporales</taxon>
        <taxon>Streptomycetaceae</taxon>
        <taxon>Streptomyces</taxon>
    </lineage>
</organism>
<dbReference type="GO" id="GO:0016887">
    <property type="term" value="F:ATP hydrolysis activity"/>
    <property type="evidence" value="ECO:0007669"/>
    <property type="project" value="InterPro"/>
</dbReference>
<feature type="compositionally biased region" description="Basic and acidic residues" evidence="1">
    <location>
        <begin position="95"/>
        <end position="105"/>
    </location>
</feature>
<dbReference type="SUPFAM" id="SSF52540">
    <property type="entry name" value="P-loop containing nucleoside triphosphate hydrolases"/>
    <property type="match status" value="1"/>
</dbReference>
<dbReference type="InterPro" id="IPR003959">
    <property type="entry name" value="ATPase_AAA_core"/>
</dbReference>
<reference evidence="4 6" key="1">
    <citation type="submission" date="2018-04" db="EMBL/GenBank/DDBJ databases">
        <title>Complete genome sequences of Streptomyces griseoviridis K61 and characterization of antagonistic properties of biological control agents.</title>
        <authorList>
            <person name="Mariita R.M."/>
            <person name="Sello J.K."/>
        </authorList>
    </citation>
    <scope>NUCLEOTIDE SEQUENCE [LARGE SCALE GENOMIC DNA]</scope>
    <source>
        <strain evidence="4 6">K61</strain>
    </source>
</reference>
<dbReference type="InterPro" id="IPR003593">
    <property type="entry name" value="AAA+_ATPase"/>
</dbReference>
<evidence type="ECO:0000313" key="3">
    <source>
        <dbReference type="EMBL" id="AZS85949.1"/>
    </source>
</evidence>
<dbReference type="Gene3D" id="3.40.50.300">
    <property type="entry name" value="P-loop containing nucleotide triphosphate hydrolases"/>
    <property type="match status" value="2"/>
</dbReference>
<dbReference type="Proteomes" id="UP000501753">
    <property type="component" value="Chromosome"/>
</dbReference>
<evidence type="ECO:0000313" key="5">
    <source>
        <dbReference type="Proteomes" id="UP000271291"/>
    </source>
</evidence>
<dbReference type="GO" id="GO:0005524">
    <property type="term" value="F:ATP binding"/>
    <property type="evidence" value="ECO:0007669"/>
    <property type="project" value="InterPro"/>
</dbReference>
<dbReference type="EMBL" id="CP029078">
    <property type="protein sequence ID" value="QCN87190.1"/>
    <property type="molecule type" value="Genomic_DNA"/>
</dbReference>
<evidence type="ECO:0000313" key="6">
    <source>
        <dbReference type="Proteomes" id="UP000501753"/>
    </source>
</evidence>
<keyword evidence="6" id="KW-1185">Reference proteome</keyword>
<dbReference type="PANTHER" id="PTHR43581:SF2">
    <property type="entry name" value="EXCINUCLEASE ATPASE SUBUNIT"/>
    <property type="match status" value="1"/>
</dbReference>
<protein>
    <recommendedName>
        <fullName evidence="2">AAA+ ATPase domain-containing protein</fullName>
    </recommendedName>
</protein>
<feature type="domain" description="AAA+ ATPase" evidence="2">
    <location>
        <begin position="141"/>
        <end position="566"/>
    </location>
</feature>
<dbReference type="Pfam" id="PF13304">
    <property type="entry name" value="AAA_21"/>
    <property type="match status" value="1"/>
</dbReference>
<dbReference type="KEGG" id="sgd:ELQ87_17905"/>
<dbReference type="InterPro" id="IPR027417">
    <property type="entry name" value="P-loop_NTPase"/>
</dbReference>
<dbReference type="InterPro" id="IPR038729">
    <property type="entry name" value="Rad50/SbcC_AAA"/>
</dbReference>
<accession>A0A3Q9KWG8</accession>
<reference evidence="3 5" key="2">
    <citation type="submission" date="2018-12" db="EMBL/GenBank/DDBJ databases">
        <title>Streptomyces griseoviridis F1-27 complete genome.</title>
        <authorList>
            <person name="Mariita R.M."/>
            <person name="Sello J.K."/>
        </authorList>
    </citation>
    <scope>NUCLEOTIDE SEQUENCE [LARGE SCALE GENOMIC DNA]</scope>
    <source>
        <strain evidence="3 5">F1-27</strain>
    </source>
</reference>
<dbReference type="AlphaFoldDB" id="A0A3Q9KWG8"/>
<dbReference type="PANTHER" id="PTHR43581">
    <property type="entry name" value="ATP/GTP PHOSPHATASE"/>
    <property type="match status" value="1"/>
</dbReference>
<proteinExistence type="predicted"/>
<dbReference type="Proteomes" id="UP000271291">
    <property type="component" value="Chromosome"/>
</dbReference>
<evidence type="ECO:0000313" key="4">
    <source>
        <dbReference type="EMBL" id="QCN87190.1"/>
    </source>
</evidence>
<name>A0A3Q9KWG8_STRGD</name>
<dbReference type="EMBL" id="CP034687">
    <property type="protein sequence ID" value="AZS85949.1"/>
    <property type="molecule type" value="Genomic_DNA"/>
</dbReference>
<sequence>MPAHPGQQRSAQRDSAAIGCGDWQRAGAPRSDIEAPGRQRTGAVTEAPPTLSVVGAEQAARPNDRTPYAPPLDSARRTPERLGAGTYSACMEPSTRSEDLDDTKPAADTAPRLIKSLRLKQLFGKFNYRIDFFDGPEEVADRRLTLLYGDNGSGKTTILNLLWNALSASRQLGHRSYIGNCPFESLEIELNDGDTIRITKRNDLQGPYDVTVMGQSVELQQAYMPVGDGTFLPVGEDGLPMPDAVRLDFEMRRQRETRAGIGVSSTSRRRQREQLALFAHSQEDAFVNYLTQLHANPYFLADDRQIYGDDIRHGPKRPTEEDGPNDTKSFLAWELALAMRRIHNQLQQQALAGNQRGSSGTNKIYLDLLERITQKQFSDEGASSVDQLLERLNQVAFRTQKYSEFGLMPALQSQPFASILKSIPHDRVAMAEEVIHPYLEAQEARLDALQGAERLIRTLVEQANGFLQTKQLVFDLSRGIRVLSHEGHEEELQPHQLSSGERQILLLLLNTVQARGNTRLFLIDEPELSLNVKWQRKLMAALLACTQGSGMQFVVATHSIEVITGNTDSLSRLVAQS</sequence>
<dbReference type="Pfam" id="PF13476">
    <property type="entry name" value="AAA_23"/>
    <property type="match status" value="1"/>
</dbReference>
<dbReference type="SMART" id="SM00382">
    <property type="entry name" value="AAA"/>
    <property type="match status" value="1"/>
</dbReference>
<dbReference type="CDD" id="cd00267">
    <property type="entry name" value="ABC_ATPase"/>
    <property type="match status" value="1"/>
</dbReference>
<dbReference type="InterPro" id="IPR051396">
    <property type="entry name" value="Bact_Antivir_Def_Nuclease"/>
</dbReference>
<dbReference type="OrthoDB" id="9815944at2"/>
<evidence type="ECO:0000256" key="1">
    <source>
        <dbReference type="SAM" id="MobiDB-lite"/>
    </source>
</evidence>
<feature type="region of interest" description="Disordered" evidence="1">
    <location>
        <begin position="1"/>
        <end position="107"/>
    </location>
</feature>
<evidence type="ECO:0000259" key="2">
    <source>
        <dbReference type="SMART" id="SM00382"/>
    </source>
</evidence>
<gene>
    <name evidence="4" type="ORF">DDJ31_21370</name>
    <name evidence="3" type="ORF">ELQ87_17905</name>
</gene>